<evidence type="ECO:0000313" key="1">
    <source>
        <dbReference type="EMBL" id="CAH0298457.1"/>
    </source>
</evidence>
<proteinExistence type="predicted"/>
<evidence type="ECO:0000313" key="2">
    <source>
        <dbReference type="Proteomes" id="UP000789326"/>
    </source>
</evidence>
<dbReference type="Proteomes" id="UP000789326">
    <property type="component" value="Unassembled WGS sequence"/>
</dbReference>
<gene>
    <name evidence="1" type="ORF">SRABI133_04481</name>
</gene>
<dbReference type="EMBL" id="CAKKMG010000099">
    <property type="protein sequence ID" value="CAH0298457.1"/>
    <property type="molecule type" value="Genomic_DNA"/>
</dbReference>
<comment type="caution">
    <text evidence="1">The sequence shown here is derived from an EMBL/GenBank/DDBJ whole genome shotgun (WGS) entry which is preliminary data.</text>
</comment>
<reference evidence="1" key="1">
    <citation type="submission" date="2021-11" db="EMBL/GenBank/DDBJ databases">
        <authorList>
            <person name="Bulgarelli D."/>
        </authorList>
    </citation>
    <scope>NUCLEOTIDE SEQUENCE</scope>
    <source>
        <strain evidence="1">Bi133</strain>
    </source>
</reference>
<sequence>MFNYALGLSTERAPLDLGISVTDGVKYGTQPTHISLYTTVNVFAFVPSF</sequence>
<name>A0A9W4L4Y9_9BACI</name>
<dbReference type="AlphaFoldDB" id="A0A9W4L4Y9"/>
<protein>
    <submittedName>
        <fullName evidence="1">Uncharacterized protein</fullName>
    </submittedName>
</protein>
<organism evidence="1 2">
    <name type="scientific">Peribacillus simplex</name>
    <dbReference type="NCBI Taxonomy" id="1478"/>
    <lineage>
        <taxon>Bacteria</taxon>
        <taxon>Bacillati</taxon>
        <taxon>Bacillota</taxon>
        <taxon>Bacilli</taxon>
        <taxon>Bacillales</taxon>
        <taxon>Bacillaceae</taxon>
        <taxon>Peribacillus</taxon>
    </lineage>
</organism>
<accession>A0A9W4L4Y9</accession>